<dbReference type="InterPro" id="IPR000477">
    <property type="entry name" value="RT_dom"/>
</dbReference>
<dbReference type="EMBL" id="GBIH01001498">
    <property type="protein sequence ID" value="JAC93212.1"/>
    <property type="molecule type" value="mRNA"/>
</dbReference>
<feature type="non-terminal residue" evidence="2">
    <location>
        <position position="1"/>
    </location>
</feature>
<keyword evidence="2" id="KW-0695">RNA-directed DNA polymerase</keyword>
<dbReference type="PANTHER" id="PTHR33332">
    <property type="entry name" value="REVERSE TRANSCRIPTASE DOMAIN-CONTAINING PROTEIN"/>
    <property type="match status" value="1"/>
</dbReference>
<dbReference type="Pfam" id="PF00078">
    <property type="entry name" value="RVT_1"/>
    <property type="match status" value="1"/>
</dbReference>
<dbReference type="AlphaFoldDB" id="A0A090X983"/>
<feature type="non-terminal residue" evidence="2">
    <location>
        <position position="104"/>
    </location>
</feature>
<name>A0A090X983_IXORI</name>
<evidence type="ECO:0000259" key="1">
    <source>
        <dbReference type="PROSITE" id="PS50878"/>
    </source>
</evidence>
<keyword evidence="2" id="KW-0808">Transferase</keyword>
<evidence type="ECO:0000313" key="2">
    <source>
        <dbReference type="EMBL" id="JAC93212.1"/>
    </source>
</evidence>
<reference evidence="2" key="1">
    <citation type="journal article" date="2015" name="PLoS Negl. Trop. Dis.">
        <title>Deep Sequencing Analysis of the Ixodes ricinus Haemocytome.</title>
        <authorList>
            <person name="Kotsyfakis M."/>
            <person name="Kopacek P."/>
            <person name="Franta Z."/>
            <person name="Pedra J.H."/>
            <person name="Ribeiro J.M."/>
        </authorList>
    </citation>
    <scope>NUCLEOTIDE SEQUENCE</scope>
</reference>
<proteinExistence type="evidence at transcript level"/>
<accession>A0A090X983</accession>
<keyword evidence="2" id="KW-0548">Nucleotidyltransferase</keyword>
<protein>
    <submittedName>
        <fullName evidence="2">Putative intron-specific reverse transcriptase</fullName>
    </submittedName>
</protein>
<feature type="domain" description="Reverse transcriptase" evidence="1">
    <location>
        <begin position="1"/>
        <end position="104"/>
    </location>
</feature>
<sequence length="104" mass="11976">TSDLLLHHSLHSAKSTDAIFIDFLKAFDTVPHQRLLYKLFELNNYPSFILWIAEFLINRTHAVYIRQDKSSSLPVISGVPQGSVLEPLLFLSLSLYLSSYIYIY</sequence>
<dbReference type="PROSITE" id="PS50878">
    <property type="entry name" value="RT_POL"/>
    <property type="match status" value="1"/>
</dbReference>
<dbReference type="GO" id="GO:0003964">
    <property type="term" value="F:RNA-directed DNA polymerase activity"/>
    <property type="evidence" value="ECO:0007669"/>
    <property type="project" value="UniProtKB-KW"/>
</dbReference>
<organism evidence="2">
    <name type="scientific">Ixodes ricinus</name>
    <name type="common">Common tick</name>
    <name type="synonym">Acarus ricinus</name>
    <dbReference type="NCBI Taxonomy" id="34613"/>
    <lineage>
        <taxon>Eukaryota</taxon>
        <taxon>Metazoa</taxon>
        <taxon>Ecdysozoa</taxon>
        <taxon>Arthropoda</taxon>
        <taxon>Chelicerata</taxon>
        <taxon>Arachnida</taxon>
        <taxon>Acari</taxon>
        <taxon>Parasitiformes</taxon>
        <taxon>Ixodida</taxon>
        <taxon>Ixodoidea</taxon>
        <taxon>Ixodidae</taxon>
        <taxon>Ixodinae</taxon>
        <taxon>Ixodes</taxon>
    </lineage>
</organism>